<sequence length="101" mass="12091">MVTPRFLTKIYNKAEDWFREKSIIAGKSGRHMKFPYTFSAKVAQFPLFFYMKNNNIWMYWPVGWVITFLVFVKIHRLANSSENKSSWAETQRKNAAHDKEH</sequence>
<protein>
    <submittedName>
        <fullName evidence="3">(diamondback moth) hypothetical protein</fullName>
    </submittedName>
</protein>
<keyword evidence="2" id="KW-0812">Transmembrane</keyword>
<gene>
    <name evidence="3" type="ORF">PLXY2_LOCUS1529</name>
</gene>
<dbReference type="Proteomes" id="UP000653454">
    <property type="component" value="Unassembled WGS sequence"/>
</dbReference>
<keyword evidence="2" id="KW-0472">Membrane</keyword>
<accession>A0A8S4D7D0</accession>
<keyword evidence="2" id="KW-1133">Transmembrane helix</keyword>
<feature type="region of interest" description="Disordered" evidence="1">
    <location>
        <begin position="80"/>
        <end position="101"/>
    </location>
</feature>
<reference evidence="3" key="1">
    <citation type="submission" date="2020-11" db="EMBL/GenBank/DDBJ databases">
        <authorList>
            <person name="Whiteford S."/>
        </authorList>
    </citation>
    <scope>NUCLEOTIDE SEQUENCE</scope>
</reference>
<dbReference type="EMBL" id="CAJHNJ030000004">
    <property type="protein sequence ID" value="CAG9096357.1"/>
    <property type="molecule type" value="Genomic_DNA"/>
</dbReference>
<evidence type="ECO:0000256" key="2">
    <source>
        <dbReference type="SAM" id="Phobius"/>
    </source>
</evidence>
<feature type="compositionally biased region" description="Polar residues" evidence="1">
    <location>
        <begin position="80"/>
        <end position="89"/>
    </location>
</feature>
<comment type="caution">
    <text evidence="3">The sequence shown here is derived from an EMBL/GenBank/DDBJ whole genome shotgun (WGS) entry which is preliminary data.</text>
</comment>
<proteinExistence type="predicted"/>
<feature type="compositionally biased region" description="Basic and acidic residues" evidence="1">
    <location>
        <begin position="90"/>
        <end position="101"/>
    </location>
</feature>
<name>A0A8S4D7D0_PLUXY</name>
<evidence type="ECO:0000313" key="4">
    <source>
        <dbReference type="Proteomes" id="UP000653454"/>
    </source>
</evidence>
<organism evidence="3 4">
    <name type="scientific">Plutella xylostella</name>
    <name type="common">Diamondback moth</name>
    <name type="synonym">Plutella maculipennis</name>
    <dbReference type="NCBI Taxonomy" id="51655"/>
    <lineage>
        <taxon>Eukaryota</taxon>
        <taxon>Metazoa</taxon>
        <taxon>Ecdysozoa</taxon>
        <taxon>Arthropoda</taxon>
        <taxon>Hexapoda</taxon>
        <taxon>Insecta</taxon>
        <taxon>Pterygota</taxon>
        <taxon>Neoptera</taxon>
        <taxon>Endopterygota</taxon>
        <taxon>Lepidoptera</taxon>
        <taxon>Glossata</taxon>
        <taxon>Ditrysia</taxon>
        <taxon>Yponomeutoidea</taxon>
        <taxon>Plutellidae</taxon>
        <taxon>Plutella</taxon>
    </lineage>
</organism>
<evidence type="ECO:0000256" key="1">
    <source>
        <dbReference type="SAM" id="MobiDB-lite"/>
    </source>
</evidence>
<feature type="transmembrane region" description="Helical" evidence="2">
    <location>
        <begin position="56"/>
        <end position="74"/>
    </location>
</feature>
<evidence type="ECO:0000313" key="3">
    <source>
        <dbReference type="EMBL" id="CAG9096357.1"/>
    </source>
</evidence>
<keyword evidence="4" id="KW-1185">Reference proteome</keyword>
<dbReference type="AlphaFoldDB" id="A0A8S4D7D0"/>